<dbReference type="GO" id="GO:0046486">
    <property type="term" value="P:glycerolipid metabolic process"/>
    <property type="evidence" value="ECO:0007669"/>
    <property type="project" value="UniProtKB-ARBA"/>
</dbReference>
<dbReference type="CDD" id="cd07199">
    <property type="entry name" value="Pat17_PNPLA8_PNPLA9_like"/>
    <property type="match status" value="1"/>
</dbReference>
<dbReference type="CDD" id="cd19757">
    <property type="entry name" value="Bbox1"/>
    <property type="match status" value="1"/>
</dbReference>
<dbReference type="GO" id="GO:0047499">
    <property type="term" value="F:calcium-independent phospholipase A2 activity"/>
    <property type="evidence" value="ECO:0007669"/>
    <property type="project" value="TreeGrafter"/>
</dbReference>
<dbReference type="EMBL" id="MNUE01000048">
    <property type="protein sequence ID" value="OJD31446.1"/>
    <property type="molecule type" value="Genomic_DNA"/>
</dbReference>
<dbReference type="InterPro" id="IPR017907">
    <property type="entry name" value="Znf_RING_CS"/>
</dbReference>
<evidence type="ECO:0000259" key="11">
    <source>
        <dbReference type="PROSITE" id="PS51635"/>
    </source>
</evidence>
<evidence type="ECO:0000256" key="5">
    <source>
        <dbReference type="ARBA" id="ARBA00022963"/>
    </source>
</evidence>
<feature type="region of interest" description="Disordered" evidence="9">
    <location>
        <begin position="1"/>
        <end position="40"/>
    </location>
</feature>
<dbReference type="SUPFAM" id="SSF52151">
    <property type="entry name" value="FabD/lysophospholipase-like"/>
    <property type="match status" value="1"/>
</dbReference>
<feature type="short sequence motif" description="GXGXXG" evidence="8">
    <location>
        <begin position="824"/>
        <end position="829"/>
    </location>
</feature>
<keyword evidence="1" id="KW-0479">Metal-binding</keyword>
<evidence type="ECO:0000256" key="9">
    <source>
        <dbReference type="SAM" id="MobiDB-lite"/>
    </source>
</evidence>
<dbReference type="STRING" id="236234.A0A1J9QR77"/>
<dbReference type="GO" id="GO:0019369">
    <property type="term" value="P:arachidonate metabolic process"/>
    <property type="evidence" value="ECO:0007669"/>
    <property type="project" value="TreeGrafter"/>
</dbReference>
<dbReference type="GO" id="GO:0008270">
    <property type="term" value="F:zinc ion binding"/>
    <property type="evidence" value="ECO:0007669"/>
    <property type="project" value="UniProtKB-KW"/>
</dbReference>
<feature type="region of interest" description="Disordered" evidence="9">
    <location>
        <begin position="322"/>
        <end position="346"/>
    </location>
</feature>
<dbReference type="InterPro" id="IPR016035">
    <property type="entry name" value="Acyl_Trfase/lysoPLipase"/>
</dbReference>
<dbReference type="Gene3D" id="3.40.1090.10">
    <property type="entry name" value="Cytosolic phospholipase A2 catalytic domain"/>
    <property type="match status" value="1"/>
</dbReference>
<evidence type="ECO:0000259" key="10">
    <source>
        <dbReference type="PROSITE" id="PS50089"/>
    </source>
</evidence>
<evidence type="ECO:0000256" key="8">
    <source>
        <dbReference type="PROSITE-ProRule" id="PRU01161"/>
    </source>
</evidence>
<dbReference type="PROSITE" id="PS51635">
    <property type="entry name" value="PNPLA"/>
    <property type="match status" value="1"/>
</dbReference>
<feature type="active site" description="Nucleophile" evidence="8">
    <location>
        <position position="860"/>
    </location>
</feature>
<accession>A0A1J9QR77</accession>
<keyword evidence="2 7" id="KW-0863">Zinc-finger</keyword>
<dbReference type="CDD" id="cd16449">
    <property type="entry name" value="RING-HC"/>
    <property type="match status" value="1"/>
</dbReference>
<dbReference type="GO" id="GO:0016020">
    <property type="term" value="C:membrane"/>
    <property type="evidence" value="ECO:0007669"/>
    <property type="project" value="TreeGrafter"/>
</dbReference>
<keyword evidence="6 8" id="KW-0443">Lipid metabolism</keyword>
<feature type="domain" description="RING-type" evidence="10">
    <location>
        <begin position="755"/>
        <end position="797"/>
    </location>
</feature>
<dbReference type="InterPro" id="IPR002641">
    <property type="entry name" value="PNPLA_dom"/>
</dbReference>
<dbReference type="PANTHER" id="PTHR24185">
    <property type="entry name" value="CALCIUM-INDEPENDENT PHOSPHOLIPASE A2-GAMMA"/>
    <property type="match status" value="1"/>
</dbReference>
<dbReference type="InterPro" id="IPR027417">
    <property type="entry name" value="P-loop_NTPase"/>
</dbReference>
<dbReference type="RefSeq" id="XP_020127706.1">
    <property type="nucleotide sequence ID" value="XM_020276516.1"/>
</dbReference>
<keyword evidence="3 8" id="KW-0378">Hydrolase</keyword>
<evidence type="ECO:0000256" key="2">
    <source>
        <dbReference type="ARBA" id="ARBA00022771"/>
    </source>
</evidence>
<evidence type="ECO:0000256" key="3">
    <source>
        <dbReference type="ARBA" id="ARBA00022801"/>
    </source>
</evidence>
<keyword evidence="4" id="KW-0862">Zinc</keyword>
<dbReference type="GO" id="GO:0016042">
    <property type="term" value="P:lipid catabolic process"/>
    <property type="evidence" value="ECO:0007669"/>
    <property type="project" value="UniProtKB-UniRule"/>
</dbReference>
<reference evidence="12 13" key="1">
    <citation type="submission" date="2016-10" db="EMBL/GenBank/DDBJ databases">
        <title>Proteomics and genomics reveal pathogen-plant mechanisms compatible with a hemibiotrophic lifestyle of Diplodia corticola.</title>
        <authorList>
            <person name="Fernandes I."/>
            <person name="De Jonge R."/>
            <person name="Van De Peer Y."/>
            <person name="Devreese B."/>
            <person name="Alves A."/>
            <person name="Esteves A.C."/>
        </authorList>
    </citation>
    <scope>NUCLEOTIDE SEQUENCE [LARGE SCALE GENOMIC DNA]</scope>
    <source>
        <strain evidence="12 13">CBS 112549</strain>
    </source>
</reference>
<feature type="short sequence motif" description="DGA/G" evidence="8">
    <location>
        <begin position="1011"/>
        <end position="1013"/>
    </location>
</feature>
<proteinExistence type="predicted"/>
<feature type="domain" description="PNPLA" evidence="11">
    <location>
        <begin position="820"/>
        <end position="1024"/>
    </location>
</feature>
<evidence type="ECO:0000313" key="12">
    <source>
        <dbReference type="EMBL" id="OJD31446.1"/>
    </source>
</evidence>
<feature type="active site" description="Proton acceptor" evidence="8">
    <location>
        <position position="1011"/>
    </location>
</feature>
<evidence type="ECO:0000256" key="6">
    <source>
        <dbReference type="ARBA" id="ARBA00023098"/>
    </source>
</evidence>
<dbReference type="OrthoDB" id="194358at2759"/>
<evidence type="ECO:0000256" key="4">
    <source>
        <dbReference type="ARBA" id="ARBA00022833"/>
    </source>
</evidence>
<dbReference type="PROSITE" id="PS00518">
    <property type="entry name" value="ZF_RING_1"/>
    <property type="match status" value="1"/>
</dbReference>
<keyword evidence="5 8" id="KW-0442">Lipid degradation</keyword>
<dbReference type="PANTHER" id="PTHR24185:SF1">
    <property type="entry name" value="CALCIUM-INDEPENDENT PHOSPHOLIPASE A2-GAMMA"/>
    <property type="match status" value="1"/>
</dbReference>
<dbReference type="Pfam" id="PF01734">
    <property type="entry name" value="Patatin"/>
    <property type="match status" value="1"/>
</dbReference>
<dbReference type="Proteomes" id="UP000183809">
    <property type="component" value="Unassembled WGS sequence"/>
</dbReference>
<organism evidence="12 13">
    <name type="scientific">Diplodia corticola</name>
    <dbReference type="NCBI Taxonomy" id="236234"/>
    <lineage>
        <taxon>Eukaryota</taxon>
        <taxon>Fungi</taxon>
        <taxon>Dikarya</taxon>
        <taxon>Ascomycota</taxon>
        <taxon>Pezizomycotina</taxon>
        <taxon>Dothideomycetes</taxon>
        <taxon>Dothideomycetes incertae sedis</taxon>
        <taxon>Botryosphaeriales</taxon>
        <taxon>Botryosphaeriaceae</taxon>
        <taxon>Diplodia</taxon>
    </lineage>
</organism>
<evidence type="ECO:0000256" key="7">
    <source>
        <dbReference type="PROSITE-ProRule" id="PRU00175"/>
    </source>
</evidence>
<protein>
    <submittedName>
        <fullName evidence="12">Lysophospholipase-like protein</fullName>
    </submittedName>
</protein>
<feature type="short sequence motif" description="GXSXG" evidence="8">
    <location>
        <begin position="858"/>
        <end position="862"/>
    </location>
</feature>
<dbReference type="InterPro" id="IPR001841">
    <property type="entry name" value="Znf_RING"/>
</dbReference>
<sequence>MSQSIRGRSDSLAARNSPSRQVSKRPARSPSLSVRTPCDPYRDLHRLDDRLIDLDGTGSSAACTHPDRTPRELQPQPSLLDLIDGPSSTIYQPFATEQLGLSLQPPDQRYTEECQDCGSTSEAVSFCNVCDLVYCAECWDRQLPHRRRKLGPGGIPHEKTSASVAQKVQQVLEPPTDEYTRERLHFQDAETAWFGISRPDDGPPLFQDYGRFTELMELTEDTTAGPFSAGSAAAATRDNRTPSLVSFVGETGAGKSTLIKLLIDLNTEAWENYATPVVGASGVDVPTSEDVHLYIEPRTAETDAPVLFADCEGLTGGTREPLGAVFKKKRRKTSPRGSDSSDRLSRKGRLISERDISWADNARSRSREFAVTNLYPRLLYTFSDVVVFVLRNPRVVESVFERLIEWAAAALEMSSNQPVLPHAVIVLNACGNDIDPSLWNPEITTEKILESLSRTVNQNRVFKKQAQIWRERNCQIETVEQLMRSFYSSVIIIRIPAEGRPKLIQQQAETLYNSIREACNSARDSRADLRMLFDVEELQSYLDCACDHFARTLDQPFDFVQASLANSPIPLDFGGNVLKLAISLMEAWKDEVDARTIFQELSYMVASCIMFDIARNKNKGSIDSMFPHYLDHLDAALENFCNSHWPCEFVKPGTTSRCVNVRSGHAKGHQSKNGKVLAVGIYQSHFSYTTHREEFERNVYFNLKDLHAVLCERVRDGEPEDIVAADVHQNTVLANFVARCSRDRGNSLFSSHTACFCCLFELPEHALPCGHIICTSCAQVFGSSSVNELTVPRCPICPPEANECHYKIPLKPKGAGVRILTLDGGGMRGIVELEVLLAIERAMGGKLPIQSFFDLIVGTSTGGLIALGLVGKAWSVTECLEHFERLCNQAFTRRAGGDLPIVGFFINSYNQSLYETSPLEKALMDAFGDDEYLFGGRSGIKPYRVRVAITTASAATGTPIVLSNYNLPYQFQRAETLASELKLWEAGRATSAAPRFFKSFNHEPSRQVYLDGALYHNNPIAIAQRENNLIWPEQPSEFPDVVVSLGTGASLRDRQVNSDHLMTPQQSRRGIFSYGKSLIKIAKDIIDSSLDCEKTWEAYINGLPKTCESSRFVRINPEVADLPQLDDIGEMKSLQTRVQNKLQNPRYEDILRRLAMRLVATSFFFEVQEPISDDKIVKGSICCRLPKDSPEVGELGKLIRSWTPSYGQLPFFFIYEKGSDITTAQKIPISEDMIKTMVVFYEFRMPRRSVQLQLSNTFAPTEIQLCFNQSDAFPISGFPRILFEESLENRTNSRRNLAVTSSRRNRWVSQFGDRPQRKWTPPTGDIHRTASVTGYAQSTNPLGYASQEDLLAMAHTLKYGAPPTQYTVAAAPQNTGTLASGTAYLRGALRGLVHRSRSPMTGTIANSQPPGTQQTPPIEPYPPIMPELIGDHIYNDATSSTGVYEMDAESSYPVELPG</sequence>
<keyword evidence="13" id="KW-1185">Reference proteome</keyword>
<comment type="caution">
    <text evidence="12">The sequence shown here is derived from an EMBL/GenBank/DDBJ whole genome shotgun (WGS) entry which is preliminary data.</text>
</comment>
<evidence type="ECO:0000256" key="1">
    <source>
        <dbReference type="ARBA" id="ARBA00022723"/>
    </source>
</evidence>
<gene>
    <name evidence="12" type="ORF">BKCO1_4800073</name>
</gene>
<dbReference type="SUPFAM" id="SSF52540">
    <property type="entry name" value="P-loop containing nucleoside triphosphate hydrolases"/>
    <property type="match status" value="1"/>
</dbReference>
<feature type="region of interest" description="Disordered" evidence="9">
    <location>
        <begin position="57"/>
        <end position="78"/>
    </location>
</feature>
<name>A0A1J9QR77_9PEZI</name>
<dbReference type="GeneID" id="31016777"/>
<dbReference type="PROSITE" id="PS50089">
    <property type="entry name" value="ZF_RING_2"/>
    <property type="match status" value="1"/>
</dbReference>
<evidence type="ECO:0000313" key="13">
    <source>
        <dbReference type="Proteomes" id="UP000183809"/>
    </source>
</evidence>